<accession>A0A2P8E9Q2</accession>
<keyword evidence="7" id="KW-1185">Reference proteome</keyword>
<keyword evidence="1" id="KW-0805">Transcription regulation</keyword>
<evidence type="ECO:0000313" key="7">
    <source>
        <dbReference type="Proteomes" id="UP000240708"/>
    </source>
</evidence>
<keyword evidence="4" id="KW-0472">Membrane</keyword>
<comment type="caution">
    <text evidence="6">The sequence shown here is derived from an EMBL/GenBank/DDBJ whole genome shotgun (WGS) entry which is preliminary data.</text>
</comment>
<dbReference type="PROSITE" id="PS00622">
    <property type="entry name" value="HTH_LUXR_1"/>
    <property type="match status" value="1"/>
</dbReference>
<feature type="domain" description="HTH luxR-type" evidence="5">
    <location>
        <begin position="158"/>
        <end position="222"/>
    </location>
</feature>
<evidence type="ECO:0000256" key="2">
    <source>
        <dbReference type="ARBA" id="ARBA00023125"/>
    </source>
</evidence>
<dbReference type="PANTHER" id="PTHR44688:SF16">
    <property type="entry name" value="DNA-BINDING TRANSCRIPTIONAL ACTIVATOR DEVR_DOSR"/>
    <property type="match status" value="1"/>
</dbReference>
<evidence type="ECO:0000256" key="1">
    <source>
        <dbReference type="ARBA" id="ARBA00023015"/>
    </source>
</evidence>
<reference evidence="6 7" key="1">
    <citation type="submission" date="2018-03" db="EMBL/GenBank/DDBJ databases">
        <title>Genomic Encyclopedia of Archaeal and Bacterial Type Strains, Phase II (KMG-II): from individual species to whole genera.</title>
        <authorList>
            <person name="Goeker M."/>
        </authorList>
    </citation>
    <scope>NUCLEOTIDE SEQUENCE [LARGE SCALE GENOMIC DNA]</scope>
    <source>
        <strain evidence="6 7">DSM 28057</strain>
    </source>
</reference>
<dbReference type="SUPFAM" id="SSF46894">
    <property type="entry name" value="C-terminal effector domain of the bipartite response regulators"/>
    <property type="match status" value="1"/>
</dbReference>
<dbReference type="PRINTS" id="PR00038">
    <property type="entry name" value="HTHLUXR"/>
</dbReference>
<gene>
    <name evidence="6" type="ORF">CLV48_10216</name>
</gene>
<dbReference type="InterPro" id="IPR036388">
    <property type="entry name" value="WH-like_DNA-bd_sf"/>
</dbReference>
<evidence type="ECO:0000256" key="4">
    <source>
        <dbReference type="SAM" id="Phobius"/>
    </source>
</evidence>
<dbReference type="Pfam" id="PF00196">
    <property type="entry name" value="GerE"/>
    <property type="match status" value="1"/>
</dbReference>
<evidence type="ECO:0000313" key="6">
    <source>
        <dbReference type="EMBL" id="PSL06203.1"/>
    </source>
</evidence>
<dbReference type="InterPro" id="IPR000792">
    <property type="entry name" value="Tscrpt_reg_LuxR_C"/>
</dbReference>
<organism evidence="6 7">
    <name type="scientific">Cecembia rubra</name>
    <dbReference type="NCBI Taxonomy" id="1485585"/>
    <lineage>
        <taxon>Bacteria</taxon>
        <taxon>Pseudomonadati</taxon>
        <taxon>Bacteroidota</taxon>
        <taxon>Cytophagia</taxon>
        <taxon>Cytophagales</taxon>
        <taxon>Cyclobacteriaceae</taxon>
        <taxon>Cecembia</taxon>
    </lineage>
</organism>
<name>A0A2P8E9Q2_9BACT</name>
<keyword evidence="4" id="KW-0812">Transmembrane</keyword>
<dbReference type="GO" id="GO:0006355">
    <property type="term" value="P:regulation of DNA-templated transcription"/>
    <property type="evidence" value="ECO:0007669"/>
    <property type="project" value="InterPro"/>
</dbReference>
<dbReference type="PANTHER" id="PTHR44688">
    <property type="entry name" value="DNA-BINDING TRANSCRIPTIONAL ACTIVATOR DEVR_DOSR"/>
    <property type="match status" value="1"/>
</dbReference>
<evidence type="ECO:0000259" key="5">
    <source>
        <dbReference type="PROSITE" id="PS50043"/>
    </source>
</evidence>
<dbReference type="AlphaFoldDB" id="A0A2P8E9Q2"/>
<dbReference type="PROSITE" id="PS50043">
    <property type="entry name" value="HTH_LUXR_2"/>
    <property type="match status" value="1"/>
</dbReference>
<keyword evidence="4" id="KW-1133">Transmembrane helix</keyword>
<sequence length="222" mass="25905">MKILNSLSARNFLVLIMIILFSQLGFGQADTRNLTIILKDIPFKTNNIKLQEYLGAKLNDLKYDNLNYDQLSSGYGEILKGHKVIEKDNPNQFQEIKLPYEHIVHDKLIFNLFTILLFSLLGIMLYFHRFRLQKKEISPFQNSQPIFLNNDLDFKKINSKLLSPLTNRESEIVTLVEEGLTNHEIASKLFVSENTVKTHLKNIFIKTNAINRTDLIHKLRRF</sequence>
<evidence type="ECO:0000256" key="3">
    <source>
        <dbReference type="ARBA" id="ARBA00023163"/>
    </source>
</evidence>
<proteinExistence type="predicted"/>
<dbReference type="Proteomes" id="UP000240708">
    <property type="component" value="Unassembled WGS sequence"/>
</dbReference>
<keyword evidence="2" id="KW-0238">DNA-binding</keyword>
<dbReference type="Gene3D" id="1.10.10.10">
    <property type="entry name" value="Winged helix-like DNA-binding domain superfamily/Winged helix DNA-binding domain"/>
    <property type="match status" value="1"/>
</dbReference>
<keyword evidence="3" id="KW-0804">Transcription</keyword>
<feature type="transmembrane region" description="Helical" evidence="4">
    <location>
        <begin position="108"/>
        <end position="127"/>
    </location>
</feature>
<dbReference type="GO" id="GO:0003677">
    <property type="term" value="F:DNA binding"/>
    <property type="evidence" value="ECO:0007669"/>
    <property type="project" value="UniProtKB-KW"/>
</dbReference>
<dbReference type="RefSeq" id="WP_245889488.1">
    <property type="nucleotide sequence ID" value="NZ_PYGF01000002.1"/>
</dbReference>
<dbReference type="InterPro" id="IPR016032">
    <property type="entry name" value="Sig_transdc_resp-reg_C-effctor"/>
</dbReference>
<protein>
    <submittedName>
        <fullName evidence="6">Regulatory LuxR family protein</fullName>
    </submittedName>
</protein>
<dbReference type="EMBL" id="PYGF01000002">
    <property type="protein sequence ID" value="PSL06203.1"/>
    <property type="molecule type" value="Genomic_DNA"/>
</dbReference>
<dbReference type="CDD" id="cd06170">
    <property type="entry name" value="LuxR_C_like"/>
    <property type="match status" value="1"/>
</dbReference>
<dbReference type="SMART" id="SM00421">
    <property type="entry name" value="HTH_LUXR"/>
    <property type="match status" value="1"/>
</dbReference>